<feature type="region of interest" description="Disordered" evidence="1">
    <location>
        <begin position="245"/>
        <end position="269"/>
    </location>
</feature>
<evidence type="ECO:0000313" key="3">
    <source>
        <dbReference type="EMBL" id="EPS35324.1"/>
    </source>
</evidence>
<evidence type="ECO:0000313" key="4">
    <source>
        <dbReference type="Proteomes" id="UP000015100"/>
    </source>
</evidence>
<dbReference type="Proteomes" id="UP000015100">
    <property type="component" value="Unassembled WGS sequence"/>
</dbReference>
<dbReference type="HOGENOM" id="CLU_004498_8_1_1"/>
<dbReference type="EMBL" id="AQGS01001182">
    <property type="protein sequence ID" value="EPS35324.1"/>
    <property type="molecule type" value="Genomic_DNA"/>
</dbReference>
<keyword evidence="4" id="KW-1185">Reference proteome</keyword>
<dbReference type="Gene3D" id="1.10.10.1620">
    <property type="match status" value="1"/>
</dbReference>
<dbReference type="InterPro" id="IPR050281">
    <property type="entry name" value="Flavin_monoamine_oxidase"/>
</dbReference>
<dbReference type="OrthoDB" id="7777654at2759"/>
<protein>
    <recommendedName>
        <fullName evidence="2">Amine oxidase domain-containing protein</fullName>
    </recommendedName>
</protein>
<dbReference type="SUPFAM" id="SSF54373">
    <property type="entry name" value="FAD-linked reductases, C-terminal domain"/>
    <property type="match status" value="1"/>
</dbReference>
<dbReference type="InterPro" id="IPR002937">
    <property type="entry name" value="Amino_oxidase"/>
</dbReference>
<dbReference type="Pfam" id="PF01593">
    <property type="entry name" value="Amino_oxidase"/>
    <property type="match status" value="1"/>
</dbReference>
<dbReference type="SUPFAM" id="SSF51905">
    <property type="entry name" value="FAD/NAD(P)-binding domain"/>
    <property type="match status" value="1"/>
</dbReference>
<comment type="caution">
    <text evidence="3">The sequence shown here is derived from an EMBL/GenBank/DDBJ whole genome shotgun (WGS) entry which is preliminary data.</text>
</comment>
<dbReference type="STRING" id="1284197.S7ZY29"/>
<evidence type="ECO:0000259" key="2">
    <source>
        <dbReference type="Pfam" id="PF01593"/>
    </source>
</evidence>
<feature type="compositionally biased region" description="Basic and acidic residues" evidence="1">
    <location>
        <begin position="819"/>
        <end position="834"/>
    </location>
</feature>
<dbReference type="GO" id="GO:0009063">
    <property type="term" value="P:amino acid catabolic process"/>
    <property type="evidence" value="ECO:0007669"/>
    <property type="project" value="TreeGrafter"/>
</dbReference>
<gene>
    <name evidence="3" type="ORF">H072_11316</name>
</gene>
<evidence type="ECO:0000256" key="1">
    <source>
        <dbReference type="SAM" id="MobiDB-lite"/>
    </source>
</evidence>
<reference evidence="4" key="2">
    <citation type="submission" date="2013-04" db="EMBL/GenBank/DDBJ databases">
        <title>Genomic mechanisms accounting for the adaptation to parasitism in nematode-trapping fungi.</title>
        <authorList>
            <person name="Ahren D.G."/>
        </authorList>
    </citation>
    <scope>NUCLEOTIDE SEQUENCE [LARGE SCALE GENOMIC DNA]</scope>
    <source>
        <strain evidence="4">CBS 200.50</strain>
    </source>
</reference>
<reference evidence="3 4" key="1">
    <citation type="journal article" date="2013" name="PLoS Genet.">
        <title>Genomic mechanisms accounting for the adaptation to parasitism in nematode-trapping fungi.</title>
        <authorList>
            <person name="Meerupati T."/>
            <person name="Andersson K.M."/>
            <person name="Friman E."/>
            <person name="Kumar D."/>
            <person name="Tunlid A."/>
            <person name="Ahren D."/>
        </authorList>
    </citation>
    <scope>NUCLEOTIDE SEQUENCE [LARGE SCALE GENOMIC DNA]</scope>
    <source>
        <strain evidence="3 4">CBS 200.50</strain>
    </source>
</reference>
<sequence length="834" mass="95793">MAEPISSDKIPFTAEELNRRFQNSPRAYWDWITGLDWDTIRANRELTQHDEDVREEFADTLVYQEVLRELLLFIKQDHKNWDAVKKAIAEAFKNHDSTGWANEFQAWANRPDVEKRLNNPSGLSKPDMIDLLKNMPLPNLKHISRQYGDVNVGIVGAGVSGLYAGRLFDWLNEYLEQNPRCDSDGNKLKFNFELLEAGNRVGGDRSPLAFTSKLDLIFSVFYRTFQLFQDVGLYKTAGDAEKAKSELEAKEKAEKEKDSSLQETPQEDKPAALLKYLMSSDLTPSFYNDIQHYDVPHRVEVEEKDPEKKKEKEKKEEEARKEKEKKKEEKRILWASYKYLKQQVDDARAGIDDGPPDDTSKDTFRISTRCYGDVPYAYVKLGADKLLRYAFDPFKYLMRYNFHVGYEVLMKYESFSVREFLTRICKFDFYTINWLETSDAGTGWFDLAFTEAVIESFTFDTPPLYVKEGSTQTSENTTLTPETNWYCVEGGTGEVIRRLNDKVSGEPEYNRVVIGMKLNRDAISENEKMEVYLKGDSHQPRKYHTVINTTTLGCASRMDLQHVELQTGQKAAIRMLRYSASTKIGVKFTDPWWIKKPFGINEGGVAPSDLYSARMCVYPSYNIHDAPNRPAVLLASYCWGQDAERVGAMIKKTSPDGEDVLRDCLLRDLARLHHDPKAPKELKMGYDDVLAMLRTKYITHYSYDWNHDPFVSGAFAMFGPGQYRKMMPHLQRPTADSRLHFVGEATSNHHAWIVGALESATRAVCHLLVKTGHWDLVDVMLQEKNWGCLPGYDKNIFFWQYVLGLLPPGAQANGQQLEPKMDPEAKPEAKPESK</sequence>
<dbReference type="Gene3D" id="3.90.660.10">
    <property type="match status" value="1"/>
</dbReference>
<dbReference type="AlphaFoldDB" id="S7ZY29"/>
<feature type="domain" description="Amine oxidase" evidence="2">
    <location>
        <begin position="470"/>
        <end position="768"/>
    </location>
</feature>
<accession>S7ZY29</accession>
<proteinExistence type="predicted"/>
<dbReference type="InterPro" id="IPR036188">
    <property type="entry name" value="FAD/NAD-bd_sf"/>
</dbReference>
<dbReference type="GO" id="GO:0001716">
    <property type="term" value="F:L-amino-acid oxidase activity"/>
    <property type="evidence" value="ECO:0007669"/>
    <property type="project" value="TreeGrafter"/>
</dbReference>
<organism evidence="3 4">
    <name type="scientific">Dactylellina haptotyla (strain CBS 200.50)</name>
    <name type="common">Nematode-trapping fungus</name>
    <name type="synonym">Monacrosporium haptotylum</name>
    <dbReference type="NCBI Taxonomy" id="1284197"/>
    <lineage>
        <taxon>Eukaryota</taxon>
        <taxon>Fungi</taxon>
        <taxon>Dikarya</taxon>
        <taxon>Ascomycota</taxon>
        <taxon>Pezizomycotina</taxon>
        <taxon>Orbiliomycetes</taxon>
        <taxon>Orbiliales</taxon>
        <taxon>Orbiliaceae</taxon>
        <taxon>Dactylellina</taxon>
    </lineage>
</organism>
<dbReference type="eggNOG" id="KOG0029">
    <property type="taxonomic scope" value="Eukaryota"/>
</dbReference>
<feature type="region of interest" description="Disordered" evidence="1">
    <location>
        <begin position="812"/>
        <end position="834"/>
    </location>
</feature>
<feature type="region of interest" description="Disordered" evidence="1">
    <location>
        <begin position="298"/>
        <end position="323"/>
    </location>
</feature>
<name>S7ZY29_DACHA</name>
<dbReference type="PANTHER" id="PTHR10742">
    <property type="entry name" value="FLAVIN MONOAMINE OXIDASE"/>
    <property type="match status" value="1"/>
</dbReference>
<dbReference type="PANTHER" id="PTHR10742:SF342">
    <property type="entry name" value="AMINE OXIDASE"/>
    <property type="match status" value="1"/>
</dbReference>